<dbReference type="GO" id="GO:0071555">
    <property type="term" value="P:cell wall organization"/>
    <property type="evidence" value="ECO:0007669"/>
    <property type="project" value="UniProtKB-KW"/>
</dbReference>
<evidence type="ECO:0000256" key="1">
    <source>
        <dbReference type="ARBA" id="ARBA00004653"/>
    </source>
</evidence>
<feature type="transmembrane region" description="Helical" evidence="9">
    <location>
        <begin position="467"/>
        <end position="487"/>
    </location>
</feature>
<keyword evidence="2" id="KW-0328">Glycosyltransferase</keyword>
<keyword evidence="11" id="KW-1185">Reference proteome</keyword>
<feature type="transmembrane region" description="Helical" evidence="9">
    <location>
        <begin position="309"/>
        <end position="330"/>
    </location>
</feature>
<protein>
    <submittedName>
        <fullName evidence="10">Glycosyltransferase, catalytic subunit of cellulose synthase and poly-beta-1,6-N-acetylglucosamine synthase</fullName>
    </submittedName>
</protein>
<evidence type="ECO:0000313" key="11">
    <source>
        <dbReference type="Proteomes" id="UP000187181"/>
    </source>
</evidence>
<dbReference type="AlphaFoldDB" id="A0A1R3X3T3"/>
<evidence type="ECO:0000313" key="10">
    <source>
        <dbReference type="EMBL" id="SIT85386.1"/>
    </source>
</evidence>
<name>A0A1R3X3T3_9BACT</name>
<evidence type="ECO:0000256" key="8">
    <source>
        <dbReference type="ARBA" id="ARBA00023316"/>
    </source>
</evidence>
<keyword evidence="5 9" id="KW-1133">Transmembrane helix</keyword>
<dbReference type="Gene3D" id="3.90.550.10">
    <property type="entry name" value="Spore Coat Polysaccharide Biosynthesis Protein SpsA, Chain A"/>
    <property type="match status" value="1"/>
</dbReference>
<dbReference type="SUPFAM" id="SSF53448">
    <property type="entry name" value="Nucleotide-diphospho-sugar transferases"/>
    <property type="match status" value="1"/>
</dbReference>
<organism evidence="10 11">
    <name type="scientific">Pontibacter indicus</name>
    <dbReference type="NCBI Taxonomy" id="1317125"/>
    <lineage>
        <taxon>Bacteria</taxon>
        <taxon>Pseudomonadati</taxon>
        <taxon>Bacteroidota</taxon>
        <taxon>Cytophagia</taxon>
        <taxon>Cytophagales</taxon>
        <taxon>Hymenobacteraceae</taxon>
        <taxon>Pontibacter</taxon>
    </lineage>
</organism>
<dbReference type="PANTHER" id="PTHR32044">
    <property type="entry name" value="GLUCOMANNAN 4-BETA-MANNOSYLTRANSFERASE 9"/>
    <property type="match status" value="1"/>
</dbReference>
<sequence length="493" mass="55728">MTILQLLLVAVYGFCLAFICCYSLVQLHLTYLYWTRRRAISAPEAIPDPGYTWPAVTVQLPLYNERYVVERLIDAVASLDYPRHLLQIQLLDDSTDDTSELIQQKIARYTGSGLQLEHVRRPDRSGYKAGALQYGLQQATGAFIAIFDADFVPQPDFLKRTIPAFTNERIGVVQTRWGHLNRSYSLLTRLQAFGLDAHFTVEQTGRNKGGHFINFNGTAGVWRKSCIEDAGGWQSDTLTEDLDLSYRAQLRGWQFRYLQAVEAPAELPAAMGALKSQQYRWTKGAAETARKHLGKVLHANMPFSTRLHAVFHLLNSGIFVCVMLTSLLSLPMLYLKHSVPGLELLFAAGSLLIISLLALIGFYWTSLYQQTGSVKQTARRFIPEFFLFLSLSMGMSLHNTVAVLEGYLGRKTPFIRTPKHNLRNRGDAWRDHTYAITRLHPVTLLEGLLTIYFGYGILLGIRLEDYGLLPFHVMLTLGFGAVFVYSLNHSRRA</sequence>
<evidence type="ECO:0000256" key="5">
    <source>
        <dbReference type="ARBA" id="ARBA00022989"/>
    </source>
</evidence>
<keyword evidence="8" id="KW-0961">Cell wall biogenesis/degradation</keyword>
<proteinExistence type="predicted"/>
<dbReference type="Pfam" id="PF13641">
    <property type="entry name" value="Glyco_tranf_2_3"/>
    <property type="match status" value="1"/>
</dbReference>
<dbReference type="EMBL" id="FTPP01000001">
    <property type="protein sequence ID" value="SIT85386.1"/>
    <property type="molecule type" value="Genomic_DNA"/>
</dbReference>
<dbReference type="Proteomes" id="UP000187181">
    <property type="component" value="Unassembled WGS sequence"/>
</dbReference>
<dbReference type="InterPro" id="IPR029044">
    <property type="entry name" value="Nucleotide-diphossugar_trans"/>
</dbReference>
<dbReference type="STRING" id="1317125.SAMN05444128_1531"/>
<dbReference type="CDD" id="cd06437">
    <property type="entry name" value="CESA_CaSu_A2"/>
    <property type="match status" value="1"/>
</dbReference>
<accession>A0A1R3X3T3</accession>
<gene>
    <name evidence="10" type="ORF">SAMN05444128_1531</name>
</gene>
<evidence type="ECO:0000256" key="4">
    <source>
        <dbReference type="ARBA" id="ARBA00022692"/>
    </source>
</evidence>
<dbReference type="RefSeq" id="WP_076667122.1">
    <property type="nucleotide sequence ID" value="NZ_FTPP01000001.1"/>
</dbReference>
<keyword evidence="6" id="KW-0333">Golgi apparatus</keyword>
<evidence type="ECO:0000256" key="3">
    <source>
        <dbReference type="ARBA" id="ARBA00022679"/>
    </source>
</evidence>
<dbReference type="FunFam" id="3.90.550.10:FF:000057">
    <property type="entry name" value="Glycosyltransferase-like protein, family 2"/>
    <property type="match status" value="1"/>
</dbReference>
<evidence type="ECO:0000256" key="9">
    <source>
        <dbReference type="SAM" id="Phobius"/>
    </source>
</evidence>
<comment type="subcellular location">
    <subcellularLocation>
        <location evidence="1">Golgi apparatus membrane</location>
        <topology evidence="1">Multi-pass membrane protein</topology>
    </subcellularLocation>
</comment>
<keyword evidence="3 10" id="KW-0808">Transferase</keyword>
<evidence type="ECO:0000256" key="7">
    <source>
        <dbReference type="ARBA" id="ARBA00023136"/>
    </source>
</evidence>
<dbReference type="OrthoDB" id="9806824at2"/>
<evidence type="ECO:0000256" key="2">
    <source>
        <dbReference type="ARBA" id="ARBA00022676"/>
    </source>
</evidence>
<keyword evidence="4 9" id="KW-0812">Transmembrane</keyword>
<feature type="transmembrane region" description="Helical" evidence="9">
    <location>
        <begin position="342"/>
        <end position="365"/>
    </location>
</feature>
<feature type="transmembrane region" description="Helical" evidence="9">
    <location>
        <begin position="442"/>
        <end position="461"/>
    </location>
</feature>
<evidence type="ECO:0000256" key="6">
    <source>
        <dbReference type="ARBA" id="ARBA00023034"/>
    </source>
</evidence>
<reference evidence="11" key="1">
    <citation type="submission" date="2017-01" db="EMBL/GenBank/DDBJ databases">
        <authorList>
            <person name="Varghese N."/>
            <person name="Submissions S."/>
        </authorList>
    </citation>
    <scope>NUCLEOTIDE SEQUENCE [LARGE SCALE GENOMIC DNA]</scope>
    <source>
        <strain evidence="11">LP100</strain>
    </source>
</reference>
<keyword evidence="7 9" id="KW-0472">Membrane</keyword>
<dbReference type="PANTHER" id="PTHR32044:SF80">
    <property type="entry name" value="XYLOGLUCAN GLYCOSYLTRANSFERASE 2-RELATED"/>
    <property type="match status" value="1"/>
</dbReference>
<dbReference type="GO" id="GO:0016757">
    <property type="term" value="F:glycosyltransferase activity"/>
    <property type="evidence" value="ECO:0007669"/>
    <property type="project" value="UniProtKB-KW"/>
</dbReference>